<dbReference type="KEGG" id="abac:LuPra_03664"/>
<dbReference type="Proteomes" id="UP000076079">
    <property type="component" value="Chromosome"/>
</dbReference>
<keyword evidence="2" id="KW-0969">Cilium</keyword>
<keyword evidence="3" id="KW-1185">Reference proteome</keyword>
<dbReference type="Gene3D" id="1.10.287.1700">
    <property type="match status" value="1"/>
</dbReference>
<dbReference type="InterPro" id="IPR053716">
    <property type="entry name" value="Flag_assembly_chemotaxis_eff"/>
</dbReference>
<feature type="coiled-coil region" evidence="1">
    <location>
        <begin position="15"/>
        <end position="46"/>
    </location>
</feature>
<accession>A0A143PRJ2</accession>
<organism evidence="2 3">
    <name type="scientific">Luteitalea pratensis</name>
    <dbReference type="NCBI Taxonomy" id="1855912"/>
    <lineage>
        <taxon>Bacteria</taxon>
        <taxon>Pseudomonadati</taxon>
        <taxon>Acidobacteriota</taxon>
        <taxon>Vicinamibacteria</taxon>
        <taxon>Vicinamibacterales</taxon>
        <taxon>Vicinamibacteraceae</taxon>
        <taxon>Luteitalea</taxon>
    </lineage>
</organism>
<name>A0A143PRJ2_LUTPR</name>
<evidence type="ECO:0000313" key="3">
    <source>
        <dbReference type="Proteomes" id="UP000076079"/>
    </source>
</evidence>
<protein>
    <submittedName>
        <fullName evidence="2">Flagellar export protein FliJ</fullName>
    </submittedName>
</protein>
<dbReference type="AlphaFoldDB" id="A0A143PRJ2"/>
<evidence type="ECO:0000256" key="1">
    <source>
        <dbReference type="SAM" id="Coils"/>
    </source>
</evidence>
<proteinExistence type="predicted"/>
<dbReference type="OrthoDB" id="5471173at2"/>
<reference evidence="2 3" key="1">
    <citation type="journal article" date="2016" name="Genome Announc.">
        <title>First Complete Genome Sequence of a Subdivision 6 Acidobacterium Strain.</title>
        <authorList>
            <person name="Huang S."/>
            <person name="Vieira S."/>
            <person name="Bunk B."/>
            <person name="Riedel T."/>
            <person name="Sproer C."/>
            <person name="Overmann J."/>
        </authorList>
    </citation>
    <scope>NUCLEOTIDE SEQUENCE [LARGE SCALE GENOMIC DNA]</scope>
    <source>
        <strain evidence="3">DSM 100886 HEG_-6_39</strain>
    </source>
</reference>
<reference evidence="3" key="2">
    <citation type="submission" date="2016-04" db="EMBL/GenBank/DDBJ databases">
        <title>First Complete Genome Sequence of a Subdivision 6 Acidobacterium.</title>
        <authorList>
            <person name="Huang S."/>
            <person name="Vieira S."/>
            <person name="Bunk B."/>
            <person name="Riedel T."/>
            <person name="Sproeer C."/>
            <person name="Overmann J."/>
        </authorList>
    </citation>
    <scope>NUCLEOTIDE SEQUENCE [LARGE SCALE GENOMIC DNA]</scope>
    <source>
        <strain evidence="3">DSM 100886 HEG_-6_39</strain>
    </source>
</reference>
<sequence length="151" mass="17783">MSPFRFRLEPVLQMRQRTEDQAQQALARAERHLQEAERGLTLADDRLRDAYVSANQAEREGADVVRLTWHRNWIVVKTRDVEAGRLDVRDRLETRDLRLQQAQEALKQRRVLERFKDRARLAFDTEAARREMQAIDELATTKAARRAGDFQ</sequence>
<keyword evidence="1" id="KW-0175">Coiled coil</keyword>
<gene>
    <name evidence="2" type="ORF">LuPra_03664</name>
</gene>
<dbReference type="EMBL" id="CP015136">
    <property type="protein sequence ID" value="AMY10434.1"/>
    <property type="molecule type" value="Genomic_DNA"/>
</dbReference>
<dbReference type="STRING" id="1855912.LuPra_03664"/>
<keyword evidence="2" id="KW-0966">Cell projection</keyword>
<evidence type="ECO:0000313" key="2">
    <source>
        <dbReference type="EMBL" id="AMY10434.1"/>
    </source>
</evidence>
<keyword evidence="2" id="KW-0282">Flagellum</keyword>